<protein>
    <submittedName>
        <fullName evidence="1">Stress response protein</fullName>
    </submittedName>
</protein>
<keyword evidence="2" id="KW-1185">Reference proteome</keyword>
<gene>
    <name evidence="1" type="primary">yjbJ_1</name>
    <name evidence="1" type="ORF">Lspi_1148</name>
</gene>
<dbReference type="OrthoDB" id="9796058at2"/>
<dbReference type="Proteomes" id="UP000054877">
    <property type="component" value="Unassembled WGS sequence"/>
</dbReference>
<dbReference type="PATRIC" id="fig|452.5.peg.1272"/>
<dbReference type="STRING" id="452.Lspi_1148"/>
<evidence type="ECO:0000313" key="1">
    <source>
        <dbReference type="EMBL" id="KTD64341.1"/>
    </source>
</evidence>
<dbReference type="InterPro" id="IPR036629">
    <property type="entry name" value="YjbJ_sf"/>
</dbReference>
<accession>A0A0W0Z5E2</accession>
<dbReference type="Gene3D" id="1.10.1470.10">
    <property type="entry name" value="YjbJ"/>
    <property type="match status" value="1"/>
</dbReference>
<dbReference type="SUPFAM" id="SSF69047">
    <property type="entry name" value="Hypothetical protein YjbJ"/>
    <property type="match status" value="1"/>
</dbReference>
<reference evidence="1 2" key="1">
    <citation type="submission" date="2015-11" db="EMBL/GenBank/DDBJ databases">
        <title>Genomic analysis of 38 Legionella species identifies large and diverse effector repertoires.</title>
        <authorList>
            <person name="Burstein D."/>
            <person name="Amaro F."/>
            <person name="Zusman T."/>
            <person name="Lifshitz Z."/>
            <person name="Cohen O."/>
            <person name="Gilbert J.A."/>
            <person name="Pupko T."/>
            <person name="Shuman H.A."/>
            <person name="Segal G."/>
        </authorList>
    </citation>
    <scope>NUCLEOTIDE SEQUENCE [LARGE SCALE GENOMIC DNA]</scope>
    <source>
        <strain evidence="1 2">Mt.St.Helens-9</strain>
    </source>
</reference>
<dbReference type="AlphaFoldDB" id="A0A0W0Z5E2"/>
<proteinExistence type="predicted"/>
<name>A0A0W0Z5E2_LEGSP</name>
<dbReference type="RefSeq" id="WP_058483085.1">
    <property type="nucleotide sequence ID" value="NZ_CAAAII010000005.1"/>
</dbReference>
<comment type="caution">
    <text evidence="1">The sequence shown here is derived from an EMBL/GenBank/DDBJ whole genome shotgun (WGS) entry which is preliminary data.</text>
</comment>
<organism evidence="1 2">
    <name type="scientific">Legionella spiritensis</name>
    <dbReference type="NCBI Taxonomy" id="452"/>
    <lineage>
        <taxon>Bacteria</taxon>
        <taxon>Pseudomonadati</taxon>
        <taxon>Pseudomonadota</taxon>
        <taxon>Gammaproteobacteria</taxon>
        <taxon>Legionellales</taxon>
        <taxon>Legionellaceae</taxon>
        <taxon>Legionella</taxon>
    </lineage>
</organism>
<sequence length="64" mass="7895">MGKDIFQGNWKEIERKIKHQWSKLTEDDLIEIKKDNRAIYSKLEQHYGYTRGEIEEQLKRYTKH</sequence>
<dbReference type="EMBL" id="LNYX01000013">
    <property type="protein sequence ID" value="KTD64341.1"/>
    <property type="molecule type" value="Genomic_DNA"/>
</dbReference>
<evidence type="ECO:0000313" key="2">
    <source>
        <dbReference type="Proteomes" id="UP000054877"/>
    </source>
</evidence>